<protein>
    <recommendedName>
        <fullName evidence="5">Bacteriocin-type signal sequence-containing protein</fullName>
    </recommendedName>
</protein>
<organism evidence="2 3">
    <name type="scientific">Flavobacterium resistens</name>
    <dbReference type="NCBI Taxonomy" id="443612"/>
    <lineage>
        <taxon>Bacteria</taxon>
        <taxon>Pseudomonadati</taxon>
        <taxon>Bacteroidota</taxon>
        <taxon>Flavobacteriia</taxon>
        <taxon>Flavobacteriales</taxon>
        <taxon>Flavobacteriaceae</taxon>
        <taxon>Flavobacterium</taxon>
    </lineage>
</organism>
<dbReference type="RefSeq" id="WP_142450092.1">
    <property type="nucleotide sequence ID" value="NZ_FXTA01000002.1"/>
</dbReference>
<dbReference type="Proteomes" id="UP000317289">
    <property type="component" value="Unassembled WGS sequence"/>
</dbReference>
<dbReference type="EMBL" id="WKKG01000001">
    <property type="protein sequence ID" value="MRX66426.1"/>
    <property type="molecule type" value="Genomic_DNA"/>
</dbReference>
<dbReference type="Proteomes" id="UP000468990">
    <property type="component" value="Unassembled WGS sequence"/>
</dbReference>
<reference evidence="1 4" key="2">
    <citation type="submission" date="2019-11" db="EMBL/GenBank/DDBJ databases">
        <title>Flavobacterium resistens genome.</title>
        <authorList>
            <person name="Wilson V.M."/>
            <person name="Newman J.D."/>
        </authorList>
    </citation>
    <scope>NUCLEOTIDE SEQUENCE [LARGE SCALE GENOMIC DNA]</scope>
    <source>
        <strain evidence="1 4">DSM 19382</strain>
    </source>
</reference>
<accession>A0A521CB05</accession>
<dbReference type="OrthoDB" id="1274341at2"/>
<evidence type="ECO:0000313" key="3">
    <source>
        <dbReference type="Proteomes" id="UP000317289"/>
    </source>
</evidence>
<gene>
    <name evidence="1" type="ORF">GJU42_00445</name>
    <name evidence="2" type="ORF">SAMN06265349_102322</name>
</gene>
<evidence type="ECO:0000313" key="2">
    <source>
        <dbReference type="EMBL" id="SMO55991.1"/>
    </source>
</evidence>
<reference evidence="2 3" key="1">
    <citation type="submission" date="2017-05" db="EMBL/GenBank/DDBJ databases">
        <authorList>
            <person name="Varghese N."/>
            <person name="Submissions S."/>
        </authorList>
    </citation>
    <scope>NUCLEOTIDE SEQUENCE [LARGE SCALE GENOMIC DNA]</scope>
    <source>
        <strain evidence="2 3">DSM 19382</strain>
    </source>
</reference>
<evidence type="ECO:0000313" key="1">
    <source>
        <dbReference type="EMBL" id="MRX66426.1"/>
    </source>
</evidence>
<evidence type="ECO:0008006" key="5">
    <source>
        <dbReference type="Google" id="ProtNLM"/>
    </source>
</evidence>
<dbReference type="EMBL" id="FXTA01000002">
    <property type="protein sequence ID" value="SMO55991.1"/>
    <property type="molecule type" value="Genomic_DNA"/>
</dbReference>
<dbReference type="AlphaFoldDB" id="A0A521CB05"/>
<name>A0A521CB05_9FLAO</name>
<keyword evidence="4" id="KW-1185">Reference proteome</keyword>
<sequence>MLKKIFELHGATELSKEEQLGLKGGNAPVCEENTTAKRCPRTATSPAYWICVTDPNEPCE</sequence>
<proteinExistence type="predicted"/>
<evidence type="ECO:0000313" key="4">
    <source>
        <dbReference type="Proteomes" id="UP000468990"/>
    </source>
</evidence>